<dbReference type="Gene3D" id="3.20.20.120">
    <property type="entry name" value="Enolase-like C-terminal domain"/>
    <property type="match status" value="1"/>
</dbReference>
<evidence type="ECO:0000259" key="5">
    <source>
        <dbReference type="SMART" id="SM00922"/>
    </source>
</evidence>
<keyword evidence="3 4" id="KW-0456">Lyase</keyword>
<comment type="function">
    <text evidence="4">Converts 2-succinyl-6-hydroxy-2,4-cyclohexadiene-1-carboxylate (SHCHC) to 2-succinylbenzoate (OSB).</text>
</comment>
<dbReference type="EC" id="4.2.1.113" evidence="4"/>
<protein>
    <recommendedName>
        <fullName evidence="4">o-succinylbenzoate synthase</fullName>
        <shortName evidence="4">OSB synthase</shortName>
        <shortName evidence="4">OSBS</shortName>
        <ecNumber evidence="4">4.2.1.113</ecNumber>
    </recommendedName>
    <alternativeName>
        <fullName evidence="4">4-(2'-carboxyphenyl)-4-oxybutyric acid synthase</fullName>
    </alternativeName>
    <alternativeName>
        <fullName evidence="4">o-succinylbenzoic acid synthase</fullName>
    </alternativeName>
</protein>
<comment type="caution">
    <text evidence="6">The sequence shown here is derived from an EMBL/GenBank/DDBJ whole genome shotgun (WGS) entry which is preliminary data.</text>
</comment>
<name>A0A6B0T8B6_9EURY</name>
<feature type="binding site" evidence="4">
    <location>
        <position position="205"/>
    </location>
    <ligand>
        <name>Mg(2+)</name>
        <dbReference type="ChEBI" id="CHEBI:18420"/>
    </ligand>
</feature>
<dbReference type="SFLD" id="SFLDG00180">
    <property type="entry name" value="muconate_cycloisomerase"/>
    <property type="match status" value="1"/>
</dbReference>
<evidence type="ECO:0000256" key="3">
    <source>
        <dbReference type="ARBA" id="ARBA00023239"/>
    </source>
</evidence>
<proteinExistence type="inferred from homology"/>
<dbReference type="InterPro" id="IPR010196">
    <property type="entry name" value="OSB_synthase_MenC1"/>
</dbReference>
<dbReference type="AlphaFoldDB" id="A0A6B0T8B6"/>
<evidence type="ECO:0000256" key="2">
    <source>
        <dbReference type="ARBA" id="ARBA00022842"/>
    </source>
</evidence>
<dbReference type="OrthoDB" id="214520at2157"/>
<dbReference type="InterPro" id="IPR041338">
    <property type="entry name" value="OSBS_N"/>
</dbReference>
<dbReference type="SUPFAM" id="SSF51604">
    <property type="entry name" value="Enolase C-terminal domain-like"/>
    <property type="match status" value="1"/>
</dbReference>
<dbReference type="Proteomes" id="UP000466535">
    <property type="component" value="Unassembled WGS sequence"/>
</dbReference>
<dbReference type="GO" id="GO:0009063">
    <property type="term" value="P:amino acid catabolic process"/>
    <property type="evidence" value="ECO:0007669"/>
    <property type="project" value="InterPro"/>
</dbReference>
<dbReference type="HAMAP" id="MF_00470">
    <property type="entry name" value="MenC_1"/>
    <property type="match status" value="1"/>
</dbReference>
<dbReference type="NCBIfam" id="TIGR01927">
    <property type="entry name" value="menC_gam_Gplu"/>
    <property type="match status" value="1"/>
</dbReference>
<dbReference type="InterPro" id="IPR013342">
    <property type="entry name" value="Mandelate_racemase_C"/>
</dbReference>
<dbReference type="SFLD" id="SFLDF00009">
    <property type="entry name" value="o-succinylbenzoate_synthase"/>
    <property type="match status" value="1"/>
</dbReference>
<feature type="domain" description="Mandelate racemase/muconate lactonizing enzyme C-terminal" evidence="5">
    <location>
        <begin position="129"/>
        <end position="226"/>
    </location>
</feature>
<dbReference type="Gene3D" id="3.30.390.10">
    <property type="entry name" value="Enolase-like, N-terminal domain"/>
    <property type="match status" value="1"/>
</dbReference>
<feature type="active site" description="Proton donor" evidence="4">
    <location>
        <position position="150"/>
    </location>
</feature>
<dbReference type="PANTHER" id="PTHR48073">
    <property type="entry name" value="O-SUCCINYLBENZOATE SYNTHASE-RELATED"/>
    <property type="match status" value="1"/>
</dbReference>
<comment type="catalytic activity">
    <reaction evidence="4">
        <text>(1R,6R)-6-hydroxy-2-succinyl-cyclohexa-2,4-diene-1-carboxylate = 2-succinylbenzoate + H2O</text>
        <dbReference type="Rhea" id="RHEA:10196"/>
        <dbReference type="ChEBI" id="CHEBI:15377"/>
        <dbReference type="ChEBI" id="CHEBI:18325"/>
        <dbReference type="ChEBI" id="CHEBI:58689"/>
        <dbReference type="EC" id="4.2.1.113"/>
    </reaction>
</comment>
<dbReference type="UniPathway" id="UPA00079"/>
<dbReference type="EMBL" id="WUUT01000002">
    <property type="protein sequence ID" value="MXR51451.1"/>
    <property type="molecule type" value="Genomic_DNA"/>
</dbReference>
<comment type="cofactor">
    <cofactor evidence="4">
        <name>a divalent metal cation</name>
        <dbReference type="ChEBI" id="CHEBI:60240"/>
    </cofactor>
</comment>
<keyword evidence="7" id="KW-1185">Reference proteome</keyword>
<feature type="active site" description="Proton acceptor" evidence="4">
    <location>
        <position position="252"/>
    </location>
</feature>
<feature type="binding site" evidence="4">
    <location>
        <position position="179"/>
    </location>
    <ligand>
        <name>Mg(2+)</name>
        <dbReference type="ChEBI" id="CHEBI:18420"/>
    </ligand>
</feature>
<dbReference type="SMART" id="SM00922">
    <property type="entry name" value="MR_MLE"/>
    <property type="match status" value="1"/>
</dbReference>
<dbReference type="GO" id="GO:0043748">
    <property type="term" value="F:O-succinylbenzoate synthase activity"/>
    <property type="evidence" value="ECO:0007669"/>
    <property type="project" value="UniProtKB-EC"/>
</dbReference>
<dbReference type="PANTHER" id="PTHR48073:SF2">
    <property type="entry name" value="O-SUCCINYLBENZOATE SYNTHASE"/>
    <property type="match status" value="1"/>
</dbReference>
<keyword evidence="1 4" id="KW-0479">Metal-binding</keyword>
<dbReference type="InterPro" id="IPR036849">
    <property type="entry name" value="Enolase-like_C_sf"/>
</dbReference>
<dbReference type="GO" id="GO:0009234">
    <property type="term" value="P:menaquinone biosynthetic process"/>
    <property type="evidence" value="ECO:0007669"/>
    <property type="project" value="UniProtKB-UniRule"/>
</dbReference>
<comment type="pathway">
    <text evidence="4">Quinol/quinone metabolism; 1,4-dihydroxy-2-naphthoate biosynthesis; 1,4-dihydroxy-2-naphthoate from chorismate: step 4/7.</text>
</comment>
<dbReference type="SFLD" id="SFLDS00001">
    <property type="entry name" value="Enolase"/>
    <property type="match status" value="1"/>
</dbReference>
<dbReference type="UniPathway" id="UPA01057">
    <property type="reaction ID" value="UER00165"/>
</dbReference>
<sequence>MLDTQQFSVRLASPLETARGTIDAREGFLVRVETEGLSGLGEATPLVGWTESYEECREGLAQAERVAEELDWGIALGKLEAPAARHGLSLALAEGRAISRDQPLYRSLGDADRTVESVPVNVTLGADEPEALAKRARAAVDDGYPAVKIKVGTNGIEEDIERIRAVRNAVGDGVELRVDANGAWTVDQASEAIDALAALDVAYVEQPLPTAELSSTASLRGSGVDIALDESLATHSVADIISADAADVIVLKPMVLGGPDRAVEAAQDCREAGIDPVVSTTIDAVVARVGAVHVAASIPDVRACGLATGERLATDLARDPAPVADGAITVPQRPGLGIEEPPI</sequence>
<dbReference type="InterPro" id="IPR029017">
    <property type="entry name" value="Enolase-like_N"/>
</dbReference>
<evidence type="ECO:0000256" key="1">
    <source>
        <dbReference type="ARBA" id="ARBA00022723"/>
    </source>
</evidence>
<gene>
    <name evidence="4 6" type="primary">menC</name>
    <name evidence="6" type="ORF">GRX03_07520</name>
</gene>
<dbReference type="RefSeq" id="WP_159763581.1">
    <property type="nucleotide sequence ID" value="NZ_WUUT01000002.1"/>
</dbReference>
<comment type="similarity">
    <text evidence="4">Belongs to the mandelate racemase/muconate lactonizing enzyme family. MenC type 1 subfamily.</text>
</comment>
<dbReference type="Pfam" id="PF13378">
    <property type="entry name" value="MR_MLE_C"/>
    <property type="match status" value="1"/>
</dbReference>
<evidence type="ECO:0000256" key="4">
    <source>
        <dbReference type="HAMAP-Rule" id="MF_00470"/>
    </source>
</evidence>
<dbReference type="Pfam" id="PF21508">
    <property type="entry name" value="MenC_N"/>
    <property type="match status" value="1"/>
</dbReference>
<organism evidence="6 7">
    <name type="scientific">Halovenus carboxidivorans</name>
    <dbReference type="NCBI Taxonomy" id="2692199"/>
    <lineage>
        <taxon>Archaea</taxon>
        <taxon>Methanobacteriati</taxon>
        <taxon>Methanobacteriota</taxon>
        <taxon>Stenosarchaea group</taxon>
        <taxon>Halobacteria</taxon>
        <taxon>Halobacteriales</taxon>
        <taxon>Haloarculaceae</taxon>
        <taxon>Halovenus</taxon>
    </lineage>
</organism>
<comment type="pathway">
    <text evidence="4">Quinol/quinone metabolism; menaquinone biosynthesis.</text>
</comment>
<keyword evidence="2 4" id="KW-0460">Magnesium</keyword>
<accession>A0A6B0T8B6</accession>
<dbReference type="InterPro" id="IPR029065">
    <property type="entry name" value="Enolase_C-like"/>
</dbReference>
<dbReference type="PROSITE" id="PS00909">
    <property type="entry name" value="MR_MLE_2"/>
    <property type="match status" value="1"/>
</dbReference>
<dbReference type="SUPFAM" id="SSF54826">
    <property type="entry name" value="Enolase N-terminal domain-like"/>
    <property type="match status" value="1"/>
</dbReference>
<dbReference type="InterPro" id="IPR018110">
    <property type="entry name" value="Mandel_Rmase/mucon_lact_enz_CS"/>
</dbReference>
<dbReference type="CDD" id="cd03320">
    <property type="entry name" value="OSBS"/>
    <property type="match status" value="1"/>
</dbReference>
<evidence type="ECO:0000313" key="7">
    <source>
        <dbReference type="Proteomes" id="UP000466535"/>
    </source>
</evidence>
<evidence type="ECO:0000313" key="6">
    <source>
        <dbReference type="EMBL" id="MXR51451.1"/>
    </source>
</evidence>
<dbReference type="GO" id="GO:0000287">
    <property type="term" value="F:magnesium ion binding"/>
    <property type="evidence" value="ECO:0007669"/>
    <property type="project" value="UniProtKB-UniRule"/>
</dbReference>
<reference evidence="6 7" key="1">
    <citation type="submission" date="2019-12" db="EMBL/GenBank/DDBJ databases">
        <title>Isolation and characterization of three novel carbon monoxide-oxidizing members of Halobacteria from salione crusts and soils.</title>
        <authorList>
            <person name="Myers M.R."/>
            <person name="King G.M."/>
        </authorList>
    </citation>
    <scope>NUCLEOTIDE SEQUENCE [LARGE SCALE GENOMIC DNA]</scope>
    <source>
        <strain evidence="6 7">WSH3</strain>
    </source>
</reference>
<feature type="binding site" evidence="4">
    <location>
        <position position="229"/>
    </location>
    <ligand>
        <name>Mg(2+)</name>
        <dbReference type="ChEBI" id="CHEBI:18420"/>
    </ligand>
</feature>
<keyword evidence="4" id="KW-0474">Menaquinone biosynthesis</keyword>